<reference evidence="2 3" key="1">
    <citation type="submission" date="2017-11" db="EMBL/GenBank/DDBJ databases">
        <title>Bacillus camelliae sp. nov., isolated from pu'er tea.</title>
        <authorList>
            <person name="Niu L."/>
        </authorList>
    </citation>
    <scope>NUCLEOTIDE SEQUENCE [LARGE SCALE GENOMIC DNA]</scope>
    <source>
        <strain evidence="2 3">7578-1</strain>
    </source>
</reference>
<dbReference type="InterPro" id="IPR006998">
    <property type="entry name" value="DltD"/>
</dbReference>
<dbReference type="SUPFAM" id="SSF52266">
    <property type="entry name" value="SGNH hydrolase"/>
    <property type="match status" value="1"/>
</dbReference>
<dbReference type="UniPathway" id="UPA00556"/>
<dbReference type="EMBL" id="PIQO01000008">
    <property type="protein sequence ID" value="PKR84775.1"/>
    <property type="molecule type" value="Genomic_DNA"/>
</dbReference>
<proteinExistence type="inferred from homology"/>
<dbReference type="Proteomes" id="UP000233440">
    <property type="component" value="Unassembled WGS sequence"/>
</dbReference>
<organism evidence="2 3">
    <name type="scientific">Heyndrickxia camelliae</name>
    <dbReference type="NCBI Taxonomy" id="1707093"/>
    <lineage>
        <taxon>Bacteria</taxon>
        <taxon>Bacillati</taxon>
        <taxon>Bacillota</taxon>
        <taxon>Bacilli</taxon>
        <taxon>Bacillales</taxon>
        <taxon>Bacillaceae</taxon>
        <taxon>Heyndrickxia</taxon>
    </lineage>
</organism>
<dbReference type="PANTHER" id="PTHR40039:SF1">
    <property type="entry name" value="PROTEIN DLTD"/>
    <property type="match status" value="1"/>
</dbReference>
<dbReference type="PIRSF" id="PIRSF021438">
    <property type="entry name" value="DltD"/>
    <property type="match status" value="1"/>
</dbReference>
<dbReference type="PANTHER" id="PTHR40039">
    <property type="entry name" value="PROTEIN DLTD"/>
    <property type="match status" value="1"/>
</dbReference>
<name>A0A2N3LJL4_9BACI</name>
<gene>
    <name evidence="2" type="primary">dltD</name>
    <name evidence="2" type="ORF">CWO92_12135</name>
</gene>
<evidence type="ECO:0000313" key="2">
    <source>
        <dbReference type="EMBL" id="PKR84775.1"/>
    </source>
</evidence>
<dbReference type="InterPro" id="IPR023896">
    <property type="entry name" value="LTA_DltD"/>
</dbReference>
<sequence length="399" mass="46737">MKKYAFGPLILAVILFLVFLFIPNAWIGDLISNKKVAKDATSLSPLMFQGDYIQSRMLADKKYFPIYGSSELSRFDPFHPSNYFEANQEGFTPFLYGRGGTQSLVQFMNFAAHSNQLKGKKLVFIISPQWFHKKGIDNVHFDPNYSMLQAYDLAFNHSIDPRLKRKAIHRLLKFDVVKRDYMLTSVFRSEIGRHGKFRLDNEIIRPFAYMNWKLLQKKDLYFSLYGGYNHKRYKDPKIVKGKSWGELEQIASQYGKQRAKGNPYDVSYSFYKKKIIPTAAKMKNYNRHATYAKSVEYNDFQMVLDLLKEKGAKPIFISLPVNGRWYDYTGFPKNGREVYYKKICKQVRASGFPIVDLSGHEYDPYFLKDTMHIAWKGWVYVDQAMEQHWKATQTEPQVD</sequence>
<keyword evidence="3" id="KW-1185">Reference proteome</keyword>
<dbReference type="RefSeq" id="WP_101354480.1">
    <property type="nucleotide sequence ID" value="NZ_PIQO01000008.1"/>
</dbReference>
<keyword evidence="1" id="KW-0472">Membrane</keyword>
<dbReference type="OrthoDB" id="1700484at2"/>
<dbReference type="GO" id="GO:0005886">
    <property type="term" value="C:plasma membrane"/>
    <property type="evidence" value="ECO:0007669"/>
    <property type="project" value="UniProtKB-UniRule"/>
</dbReference>
<evidence type="ECO:0000256" key="1">
    <source>
        <dbReference type="PIRNR" id="PIRNR021438"/>
    </source>
</evidence>
<dbReference type="Pfam" id="PF04914">
    <property type="entry name" value="DltD"/>
    <property type="match status" value="1"/>
</dbReference>
<comment type="caution">
    <text evidence="2">The sequence shown here is derived from an EMBL/GenBank/DDBJ whole genome shotgun (WGS) entry which is preliminary data.</text>
</comment>
<dbReference type="AlphaFoldDB" id="A0A2N3LJL4"/>
<evidence type="ECO:0000313" key="3">
    <source>
        <dbReference type="Proteomes" id="UP000233440"/>
    </source>
</evidence>
<dbReference type="GO" id="GO:0070395">
    <property type="term" value="P:lipoteichoic acid biosynthetic process"/>
    <property type="evidence" value="ECO:0007669"/>
    <property type="project" value="UniProtKB-UniRule"/>
</dbReference>
<comment type="pathway">
    <text evidence="1">Cell wall biogenesis; lipoteichoic acid biosynthesis.</text>
</comment>
<comment type="similarity">
    <text evidence="1">Belongs to the DltD family.</text>
</comment>
<protein>
    <recommendedName>
        <fullName evidence="1">Protein DltD</fullName>
    </recommendedName>
</protein>
<dbReference type="NCBIfam" id="TIGR04092">
    <property type="entry name" value="LTA_DltD"/>
    <property type="match status" value="1"/>
</dbReference>
<keyword evidence="1" id="KW-1003">Cell membrane</keyword>
<accession>A0A2N3LJL4</accession>